<dbReference type="PANTHER" id="PTHR34853">
    <property type="match status" value="1"/>
</dbReference>
<dbReference type="GO" id="GO:0006508">
    <property type="term" value="P:proteolysis"/>
    <property type="evidence" value="ECO:0007669"/>
    <property type="project" value="InterPro"/>
</dbReference>
<gene>
    <name evidence="3" type="ORF">KW868_04465</name>
</gene>
<keyword evidence="1" id="KW-0732">Signal</keyword>
<feature type="domain" description="Peptidase S9 prolyl oligopeptidase catalytic" evidence="2">
    <location>
        <begin position="335"/>
        <end position="402"/>
    </location>
</feature>
<proteinExistence type="predicted"/>
<dbReference type="PROSITE" id="PS51257">
    <property type="entry name" value="PROKAR_LIPOPROTEIN"/>
    <property type="match status" value="1"/>
</dbReference>
<feature type="chain" id="PRO_5036504623" evidence="1">
    <location>
        <begin position="23"/>
        <end position="408"/>
    </location>
</feature>
<dbReference type="GO" id="GO:0016042">
    <property type="term" value="P:lipid catabolic process"/>
    <property type="evidence" value="ECO:0007669"/>
    <property type="project" value="InterPro"/>
</dbReference>
<comment type="caution">
    <text evidence="3">The sequence shown here is derived from an EMBL/GenBank/DDBJ whole genome shotgun (WGS) entry which is preliminary data.</text>
</comment>
<evidence type="ECO:0000313" key="3">
    <source>
        <dbReference type="EMBL" id="MCF0263719.1"/>
    </source>
</evidence>
<sequence>MKAIFKQTLLAITCGSALFLTACNDDDNKDNWGSNKDYVSESAYNLGRMPEAESIKVMTYNMPYVLGGTKKATAMVFVPKTKRPTDGWKVVVWEHGTVGVGDSCAPSRNEINDRFIGMAQSLLKEGYVILAPDYEGLGTPGMHPYLNLKSEANSAIYAVKAYKERYGNQINGQWMSVGQSQGGQASLGTAEFSNSDANYKGAVAGAPASSLGDIIADVAPKAIQKLLKDGKVDAATDVSATLLTYTSFAAVGVTAYEPKFNYRDVFKERSKSIVAEAEGSTGENGLCFTDLKTKFVGDIKSYINDNPGKTVLDYPGLIDNFKENPTLKKFLADNQPATKRINTPVMIIQGTEDTSVPYTVTDKLQKDLKAMGTDVTFLAVEGANHTGAIIAKNTELIEFIKKHMPTTK</sequence>
<dbReference type="Gene3D" id="3.40.50.1820">
    <property type="entry name" value="alpha/beta hydrolase"/>
    <property type="match status" value="2"/>
</dbReference>
<accession>A0A8X8GI12</accession>
<dbReference type="InterPro" id="IPR005152">
    <property type="entry name" value="Lipase_secreted"/>
</dbReference>
<dbReference type="AlphaFoldDB" id="A0A8X8GI12"/>
<dbReference type="GO" id="GO:0008236">
    <property type="term" value="F:serine-type peptidase activity"/>
    <property type="evidence" value="ECO:0007669"/>
    <property type="project" value="InterPro"/>
</dbReference>
<reference evidence="3" key="1">
    <citation type="submission" date="2021-07" db="EMBL/GenBank/DDBJ databases">
        <authorList>
            <person name="Fernandez M."/>
            <person name="Pereira P."/>
            <person name="Torres Tejerizo G.A."/>
            <person name="Gonzalez P."/>
            <person name="Agostini E."/>
        </authorList>
    </citation>
    <scope>NUCLEOTIDE SEQUENCE</scope>
    <source>
        <strain evidence="3">SFC 500-1A</strain>
    </source>
</reference>
<dbReference type="PIRSF" id="PIRSF029171">
    <property type="entry name" value="Esterase_LipA"/>
    <property type="match status" value="1"/>
</dbReference>
<dbReference type="Pfam" id="PF00326">
    <property type="entry name" value="Peptidase_S9"/>
    <property type="match status" value="1"/>
</dbReference>
<feature type="signal peptide" evidence="1">
    <location>
        <begin position="1"/>
        <end position="22"/>
    </location>
</feature>
<dbReference type="EMBL" id="JAHWXT010000001">
    <property type="protein sequence ID" value="MCF0263719.1"/>
    <property type="molecule type" value="Genomic_DNA"/>
</dbReference>
<evidence type="ECO:0000259" key="2">
    <source>
        <dbReference type="Pfam" id="PF00326"/>
    </source>
</evidence>
<dbReference type="RefSeq" id="WP_234622808.1">
    <property type="nucleotide sequence ID" value="NZ_JAHWXT010000001.1"/>
</dbReference>
<dbReference type="InterPro" id="IPR029058">
    <property type="entry name" value="AB_hydrolase_fold"/>
</dbReference>
<dbReference type="Proteomes" id="UP000887320">
    <property type="component" value="Unassembled WGS sequence"/>
</dbReference>
<evidence type="ECO:0000313" key="4">
    <source>
        <dbReference type="Proteomes" id="UP000887320"/>
    </source>
</evidence>
<evidence type="ECO:0000256" key="1">
    <source>
        <dbReference type="SAM" id="SignalP"/>
    </source>
</evidence>
<dbReference type="GO" id="GO:0004806">
    <property type="term" value="F:triacylglycerol lipase activity"/>
    <property type="evidence" value="ECO:0007669"/>
    <property type="project" value="InterPro"/>
</dbReference>
<dbReference type="SUPFAM" id="SSF53474">
    <property type="entry name" value="alpha/beta-Hydrolases"/>
    <property type="match status" value="1"/>
</dbReference>
<dbReference type="PANTHER" id="PTHR34853:SF1">
    <property type="entry name" value="LIPASE 5"/>
    <property type="match status" value="1"/>
</dbReference>
<dbReference type="InterPro" id="IPR001375">
    <property type="entry name" value="Peptidase_S9_cat"/>
</dbReference>
<organism evidence="3 4">
    <name type="scientific">Acinetobacter guillouiae</name>
    <name type="common">Acinetobacter genomosp. 11</name>
    <dbReference type="NCBI Taxonomy" id="106649"/>
    <lineage>
        <taxon>Bacteria</taxon>
        <taxon>Pseudomonadati</taxon>
        <taxon>Pseudomonadota</taxon>
        <taxon>Gammaproteobacteria</taxon>
        <taxon>Moraxellales</taxon>
        <taxon>Moraxellaceae</taxon>
        <taxon>Acinetobacter</taxon>
    </lineage>
</organism>
<protein>
    <submittedName>
        <fullName evidence="3">Lipase family protein</fullName>
    </submittedName>
</protein>
<name>A0A8X8GI12_ACIGI</name>